<feature type="transmembrane region" description="Helical" evidence="8">
    <location>
        <begin position="486"/>
        <end position="507"/>
    </location>
</feature>
<dbReference type="InterPro" id="IPR005821">
    <property type="entry name" value="Ion_trans_dom"/>
</dbReference>
<evidence type="ECO:0000256" key="5">
    <source>
        <dbReference type="ARBA" id="ARBA00023065"/>
    </source>
</evidence>
<feature type="transmembrane region" description="Helical" evidence="8">
    <location>
        <begin position="453"/>
        <end position="474"/>
    </location>
</feature>
<keyword evidence="6 8" id="KW-0472">Membrane</keyword>
<protein>
    <recommendedName>
        <fullName evidence="9">Ion transport domain-containing protein</fullName>
    </recommendedName>
</protein>
<keyword evidence="3 8" id="KW-0812">Transmembrane</keyword>
<dbReference type="EMBL" id="KL367492">
    <property type="protein sequence ID" value="KFD69833.1"/>
    <property type="molecule type" value="Genomic_DNA"/>
</dbReference>
<reference evidence="10" key="1">
    <citation type="journal article" date="2014" name="Nat. Genet.">
        <title>Genome and transcriptome of the porcine whipworm Trichuris suis.</title>
        <authorList>
            <person name="Jex A.R."/>
            <person name="Nejsum P."/>
            <person name="Schwarz E.M."/>
            <person name="Hu L."/>
            <person name="Young N.D."/>
            <person name="Hall R.S."/>
            <person name="Korhonen P.K."/>
            <person name="Liao S."/>
            <person name="Thamsborg S."/>
            <person name="Xia J."/>
            <person name="Xu P."/>
            <person name="Wang S."/>
            <person name="Scheerlinck J.P."/>
            <person name="Hofmann A."/>
            <person name="Sternberg P.W."/>
            <person name="Wang J."/>
            <person name="Gasser R.B."/>
        </authorList>
    </citation>
    <scope>NUCLEOTIDE SEQUENCE [LARGE SCALE GENOMIC DNA]</scope>
    <source>
        <strain evidence="10">DCEP-RM93F</strain>
    </source>
</reference>
<feature type="transmembrane region" description="Helical" evidence="8">
    <location>
        <begin position="608"/>
        <end position="630"/>
    </location>
</feature>
<dbReference type="GO" id="GO:0070679">
    <property type="term" value="F:inositol 1,4,5 trisphosphate binding"/>
    <property type="evidence" value="ECO:0007669"/>
    <property type="project" value="TreeGrafter"/>
</dbReference>
<keyword evidence="5" id="KW-0406">Ion transport</keyword>
<organism evidence="10">
    <name type="scientific">Trichuris suis</name>
    <name type="common">pig whipworm</name>
    <dbReference type="NCBI Taxonomy" id="68888"/>
    <lineage>
        <taxon>Eukaryota</taxon>
        <taxon>Metazoa</taxon>
        <taxon>Ecdysozoa</taxon>
        <taxon>Nematoda</taxon>
        <taxon>Enoplea</taxon>
        <taxon>Dorylaimia</taxon>
        <taxon>Trichinellida</taxon>
        <taxon>Trichuridae</taxon>
        <taxon>Trichuris</taxon>
    </lineage>
</organism>
<dbReference type="SUPFAM" id="SSF48403">
    <property type="entry name" value="Ankyrin repeat"/>
    <property type="match status" value="1"/>
</dbReference>
<keyword evidence="2" id="KW-0813">Transport</keyword>
<accession>A0A085NK37</accession>
<dbReference type="GO" id="GO:0051480">
    <property type="term" value="P:regulation of cytosolic calcium ion concentration"/>
    <property type="evidence" value="ECO:0007669"/>
    <property type="project" value="TreeGrafter"/>
</dbReference>
<feature type="transmembrane region" description="Helical" evidence="8">
    <location>
        <begin position="696"/>
        <end position="717"/>
    </location>
</feature>
<comment type="subcellular location">
    <subcellularLocation>
        <location evidence="1">Membrane</location>
        <topology evidence="1">Multi-pass membrane protein</topology>
    </subcellularLocation>
</comment>
<dbReference type="AlphaFoldDB" id="A0A085NK37"/>
<dbReference type="InterPro" id="IPR002153">
    <property type="entry name" value="TRPC_channel"/>
</dbReference>
<dbReference type="GO" id="GO:0005886">
    <property type="term" value="C:plasma membrane"/>
    <property type="evidence" value="ECO:0007669"/>
    <property type="project" value="TreeGrafter"/>
</dbReference>
<dbReference type="GO" id="GO:0015279">
    <property type="term" value="F:store-operated calcium channel activity"/>
    <property type="evidence" value="ECO:0007669"/>
    <property type="project" value="TreeGrafter"/>
</dbReference>
<dbReference type="Proteomes" id="UP000030758">
    <property type="component" value="Unassembled WGS sequence"/>
</dbReference>
<dbReference type="Pfam" id="PF00520">
    <property type="entry name" value="Ion_trans"/>
    <property type="match status" value="1"/>
</dbReference>
<evidence type="ECO:0000259" key="9">
    <source>
        <dbReference type="Pfam" id="PF00520"/>
    </source>
</evidence>
<feature type="transmembrane region" description="Helical" evidence="8">
    <location>
        <begin position="754"/>
        <end position="776"/>
    </location>
</feature>
<evidence type="ECO:0000313" key="10">
    <source>
        <dbReference type="EMBL" id="KFD69833.1"/>
    </source>
</evidence>
<evidence type="ECO:0000256" key="3">
    <source>
        <dbReference type="ARBA" id="ARBA00022692"/>
    </source>
</evidence>
<proteinExistence type="predicted"/>
<name>A0A085NK37_9BILA</name>
<dbReference type="GO" id="GO:0007338">
    <property type="term" value="P:single fertilization"/>
    <property type="evidence" value="ECO:0007669"/>
    <property type="project" value="TreeGrafter"/>
</dbReference>
<dbReference type="PANTHER" id="PTHR10117">
    <property type="entry name" value="TRANSIENT RECEPTOR POTENTIAL CHANNEL"/>
    <property type="match status" value="1"/>
</dbReference>
<keyword evidence="7" id="KW-0407">Ion channel</keyword>
<keyword evidence="4 8" id="KW-1133">Transmembrane helix</keyword>
<evidence type="ECO:0000256" key="1">
    <source>
        <dbReference type="ARBA" id="ARBA00004141"/>
    </source>
</evidence>
<feature type="transmembrane region" description="Helical" evidence="8">
    <location>
        <begin position="527"/>
        <end position="546"/>
    </location>
</feature>
<gene>
    <name evidence="10" type="ORF">M514_06144</name>
</gene>
<evidence type="ECO:0000256" key="8">
    <source>
        <dbReference type="SAM" id="Phobius"/>
    </source>
</evidence>
<evidence type="ECO:0000256" key="4">
    <source>
        <dbReference type="ARBA" id="ARBA00022989"/>
    </source>
</evidence>
<dbReference type="Gene3D" id="1.25.40.20">
    <property type="entry name" value="Ankyrin repeat-containing domain"/>
    <property type="match status" value="1"/>
</dbReference>
<dbReference type="GO" id="GO:0034703">
    <property type="term" value="C:cation channel complex"/>
    <property type="evidence" value="ECO:0007669"/>
    <property type="project" value="TreeGrafter"/>
</dbReference>
<evidence type="ECO:0000256" key="7">
    <source>
        <dbReference type="ARBA" id="ARBA00023303"/>
    </source>
</evidence>
<dbReference type="InterPro" id="IPR036770">
    <property type="entry name" value="Ankyrin_rpt-contain_sf"/>
</dbReference>
<evidence type="ECO:0000256" key="2">
    <source>
        <dbReference type="ARBA" id="ARBA00022448"/>
    </source>
</evidence>
<dbReference type="PANTHER" id="PTHR10117:SF50">
    <property type="entry name" value="ANK_REP_REGION DOMAIN-CONTAINING PROTEIN"/>
    <property type="match status" value="1"/>
</dbReference>
<sequence length="859" mass="98973">MLDVPRNLWNGPIESLNDWFKRMTRNNEVVAVSQSHIWSLRIGSEPDNPHLHMKESGIDVDLNSMVKNKCKAIEDDSDKKSLNDWFKRMTRNNEVVAVSQSHIWSLRIGSEPDNPHLHMKESGIDVDLNSMVKNKCKAIEDDSDKRVKKCIASSAEALFTLNKMQLSPLEYSVILKKEAMVELICSYNAVTARDAILFAVQVKHQKILKILLQRFPGVDQGTKNSNYFPPYLTPIVLAAIMENGVAYEELLDAGHVVNHLTVPRCSCDQCISKGEDADEDVIEDFMTELDSFRFHASEAALLEDRAEPVSDMFVLCKELEIASQRNTSRAFAYEALMEKVKKFVAKFPAYCETSDQVLRLLKRTQGSKMEHVISLPLLELAVETEQKYFLAERNCFTVVQKHWLGTWSDWRVAPLMIRVMRIATFSIFHPFTIIGNVRVKGVVDFNFNPCAKYLSTLSSYICFLFALNLVACRGKHDWRNLPADHLKLGLLIYAFLYALGSLSITLTELYRLGYGAFVSSWWRCYDFFQAILFVAFFNGFVINFLAPSQVAQLEINKQVWPAEHSETVLEMMFAFILVCSVFRLFYFLQLNPYIGPLMVTISRSVTCLIRYLVIYFVCIMAFAIGLNFLYEHYKYNVMQRGSETIVQSDYMTSIRNAIRYLYWAWYGYMHPTFKLHIVVGNAGPDKNPVEHGIVQWIGNLIAGTYHLLVVISLLHLMTSMMAVEISDYESTSTIDYRFQCCKVWIDYFNDCRTYPPPFCLFVFFYNGTAILIRSFFAGSKPRERISIWSRKYDLPVEDEEETERHQDLIRLLVKRIRSEQIYDLIPPEVREACSGEKNESLWPPQQQDSLGLSKAAFLK</sequence>
<feature type="domain" description="Ion transport" evidence="9">
    <location>
        <begin position="502"/>
        <end position="730"/>
    </location>
</feature>
<evidence type="ECO:0000256" key="6">
    <source>
        <dbReference type="ARBA" id="ARBA00023136"/>
    </source>
</evidence>
<feature type="transmembrane region" description="Helical" evidence="8">
    <location>
        <begin position="567"/>
        <end position="588"/>
    </location>
</feature>